<gene>
    <name evidence="1" type="ORF">MANES_02G068000</name>
</gene>
<protein>
    <submittedName>
        <fullName evidence="1">Uncharacterized protein</fullName>
    </submittedName>
</protein>
<reference evidence="1" key="1">
    <citation type="submission" date="2016-02" db="EMBL/GenBank/DDBJ databases">
        <title>WGS assembly of Manihot esculenta.</title>
        <authorList>
            <person name="Bredeson J.V."/>
            <person name="Prochnik S.E."/>
            <person name="Lyons J.B."/>
            <person name="Schmutz J."/>
            <person name="Grimwood J."/>
            <person name="Vrebalov J."/>
            <person name="Bart R.S."/>
            <person name="Amuge T."/>
            <person name="Ferguson M.E."/>
            <person name="Green R."/>
            <person name="Putnam N."/>
            <person name="Stites J."/>
            <person name="Rounsley S."/>
            <person name="Rokhsar D.S."/>
        </authorList>
    </citation>
    <scope>NUCLEOTIDE SEQUENCE [LARGE SCALE GENOMIC DNA]</scope>
    <source>
        <tissue evidence="1">Leaf</tissue>
    </source>
</reference>
<dbReference type="AlphaFoldDB" id="A0A2C9WE54"/>
<evidence type="ECO:0000313" key="1">
    <source>
        <dbReference type="EMBL" id="OAY57068.1"/>
    </source>
</evidence>
<name>A0A2C9WE54_MANES</name>
<sequence length="53" mass="6060">MYRGLLSKWVLDSKIILFNSTSTVQRIYTFRHDVGLCSNLSSILWHTASNKGT</sequence>
<accession>A0A2C9WE54</accession>
<proteinExistence type="predicted"/>
<dbReference type="EMBL" id="CM004388">
    <property type="protein sequence ID" value="OAY57068.1"/>
    <property type="molecule type" value="Genomic_DNA"/>
</dbReference>
<organism evidence="1">
    <name type="scientific">Manihot esculenta</name>
    <name type="common">Cassava</name>
    <name type="synonym">Jatropha manihot</name>
    <dbReference type="NCBI Taxonomy" id="3983"/>
    <lineage>
        <taxon>Eukaryota</taxon>
        <taxon>Viridiplantae</taxon>
        <taxon>Streptophyta</taxon>
        <taxon>Embryophyta</taxon>
        <taxon>Tracheophyta</taxon>
        <taxon>Spermatophyta</taxon>
        <taxon>Magnoliopsida</taxon>
        <taxon>eudicotyledons</taxon>
        <taxon>Gunneridae</taxon>
        <taxon>Pentapetalae</taxon>
        <taxon>rosids</taxon>
        <taxon>fabids</taxon>
        <taxon>Malpighiales</taxon>
        <taxon>Euphorbiaceae</taxon>
        <taxon>Crotonoideae</taxon>
        <taxon>Manihoteae</taxon>
        <taxon>Manihot</taxon>
    </lineage>
</organism>